<protein>
    <submittedName>
        <fullName evidence="1">Uncharacterized protein</fullName>
    </submittedName>
</protein>
<accession>A0A9X5BJA9</accession>
<reference evidence="1" key="1">
    <citation type="submission" date="2018-09" db="EMBL/GenBank/DDBJ databases">
        <title>Murine metabolic-syndrome-specific gut microbial biobank.</title>
        <authorList>
            <person name="Liu C."/>
        </authorList>
    </citation>
    <scope>NUCLEOTIDE SEQUENCE</scope>
    <source>
        <strain evidence="1">D42-62</strain>
    </source>
</reference>
<gene>
    <name evidence="1" type="ORF">D5281_21640</name>
</gene>
<dbReference type="EMBL" id="QZDT01000064">
    <property type="protein sequence ID" value="NBJ95089.1"/>
    <property type="molecule type" value="Genomic_DNA"/>
</dbReference>
<sequence length="75" mass="8722">MGIFATWDNMVDYADLDSFNVTFYDKNNDYVTNNIWTKEYMVEKGYEGGSNQTGVYDGKRRRISFHRGGADFLSK</sequence>
<dbReference type="AlphaFoldDB" id="A0A9X5BJA9"/>
<evidence type="ECO:0000313" key="1">
    <source>
        <dbReference type="EMBL" id="NBJ95089.1"/>
    </source>
</evidence>
<keyword evidence="2" id="KW-1185">Reference proteome</keyword>
<name>A0A9X5BJA9_9FIRM</name>
<evidence type="ECO:0000313" key="2">
    <source>
        <dbReference type="Proteomes" id="UP001154420"/>
    </source>
</evidence>
<comment type="caution">
    <text evidence="1">The sequence shown here is derived from an EMBL/GenBank/DDBJ whole genome shotgun (WGS) entry which is preliminary data.</text>
</comment>
<proteinExistence type="predicted"/>
<dbReference type="Proteomes" id="UP001154420">
    <property type="component" value="Unassembled WGS sequence"/>
</dbReference>
<organism evidence="1 2">
    <name type="scientific">Parablautia muri</name>
    <dbReference type="NCBI Taxonomy" id="2320879"/>
    <lineage>
        <taxon>Bacteria</taxon>
        <taxon>Bacillati</taxon>
        <taxon>Bacillota</taxon>
        <taxon>Clostridia</taxon>
        <taxon>Lachnospirales</taxon>
        <taxon>Lachnospiraceae</taxon>
        <taxon>Parablautia</taxon>
    </lineage>
</organism>